<name>A0ABW8EGN2_STRT5</name>
<feature type="compositionally biased region" description="Low complexity" evidence="1">
    <location>
        <begin position="110"/>
        <end position="120"/>
    </location>
</feature>
<evidence type="ECO:0000313" key="3">
    <source>
        <dbReference type="Proteomes" id="UP001617351"/>
    </source>
</evidence>
<keyword evidence="3" id="KW-1185">Reference proteome</keyword>
<gene>
    <name evidence="2" type="ORF">ACIO7M_15025</name>
</gene>
<organism evidence="2 3">
    <name type="scientific">Streptomyces toxytricini</name>
    <name type="common">Actinomyces toxytricini</name>
    <dbReference type="NCBI Taxonomy" id="67369"/>
    <lineage>
        <taxon>Bacteria</taxon>
        <taxon>Bacillati</taxon>
        <taxon>Actinomycetota</taxon>
        <taxon>Actinomycetes</taxon>
        <taxon>Kitasatosporales</taxon>
        <taxon>Streptomycetaceae</taxon>
        <taxon>Streptomyces</taxon>
    </lineage>
</organism>
<protein>
    <submittedName>
        <fullName evidence="2">Uncharacterized protein</fullName>
    </submittedName>
</protein>
<evidence type="ECO:0000256" key="1">
    <source>
        <dbReference type="SAM" id="MobiDB-lite"/>
    </source>
</evidence>
<evidence type="ECO:0000313" key="2">
    <source>
        <dbReference type="EMBL" id="MFJ2822414.1"/>
    </source>
</evidence>
<dbReference type="EMBL" id="JBIUYY010000006">
    <property type="protein sequence ID" value="MFJ2822414.1"/>
    <property type="molecule type" value="Genomic_DNA"/>
</dbReference>
<feature type="region of interest" description="Disordered" evidence="1">
    <location>
        <begin position="75"/>
        <end position="172"/>
    </location>
</feature>
<dbReference type="Proteomes" id="UP001617351">
    <property type="component" value="Unassembled WGS sequence"/>
</dbReference>
<proteinExistence type="predicted"/>
<reference evidence="2 3" key="1">
    <citation type="submission" date="2024-10" db="EMBL/GenBank/DDBJ databases">
        <title>The Natural Products Discovery Center: Release of the First 8490 Sequenced Strains for Exploring Actinobacteria Biosynthetic Diversity.</title>
        <authorList>
            <person name="Kalkreuter E."/>
            <person name="Kautsar S.A."/>
            <person name="Yang D."/>
            <person name="Bader C.D."/>
            <person name="Teijaro C.N."/>
            <person name="Fluegel L."/>
            <person name="Davis C.M."/>
            <person name="Simpson J.R."/>
            <person name="Lauterbach L."/>
            <person name="Steele A.D."/>
            <person name="Gui C."/>
            <person name="Meng S."/>
            <person name="Li G."/>
            <person name="Viehrig K."/>
            <person name="Ye F."/>
            <person name="Su P."/>
            <person name="Kiefer A.F."/>
            <person name="Nichols A."/>
            <person name="Cepeda A.J."/>
            <person name="Yan W."/>
            <person name="Fan B."/>
            <person name="Jiang Y."/>
            <person name="Adhikari A."/>
            <person name="Zheng C.-J."/>
            <person name="Schuster L."/>
            <person name="Cowan T.M."/>
            <person name="Smanski M.J."/>
            <person name="Chevrette M.G."/>
            <person name="De Carvalho L.P.S."/>
            <person name="Shen B."/>
        </authorList>
    </citation>
    <scope>NUCLEOTIDE SEQUENCE [LARGE SCALE GENOMIC DNA]</scope>
    <source>
        <strain evidence="2 3">NPDC087220</strain>
    </source>
</reference>
<accession>A0ABW8EGN2</accession>
<comment type="caution">
    <text evidence="2">The sequence shown here is derived from an EMBL/GenBank/DDBJ whole genome shotgun (WGS) entry which is preliminary data.</text>
</comment>
<sequence length="172" mass="19307">MNDRMECRSEWQGEVGAMANRPSEPRKVRWTVPAADTSVIEWLDQQENISQSLRLLIRESIQRDGYVDVYYKPVEQLPRRGRPPLESTEQREDDEAVTERRPAAMPVRRPQPVVADQADAVVERTAPAPVAQLKPATTPVETVEGPAVSATDPNPEPPKQASIDEIMASTRR</sequence>
<dbReference type="RefSeq" id="WP_402380982.1">
    <property type="nucleotide sequence ID" value="NZ_JBIUYY010000006.1"/>
</dbReference>